<evidence type="ECO:0000313" key="9">
    <source>
        <dbReference type="EMBL" id="OIP42106.1"/>
    </source>
</evidence>
<keyword evidence="3 8" id="KW-0813">Transport</keyword>
<evidence type="ECO:0000256" key="7">
    <source>
        <dbReference type="ARBA" id="ARBA00023136"/>
    </source>
</evidence>
<keyword evidence="8" id="KW-0460">Magnesium</keyword>
<evidence type="ECO:0000256" key="6">
    <source>
        <dbReference type="ARBA" id="ARBA00022989"/>
    </source>
</evidence>
<comment type="similarity">
    <text evidence="2 8">Belongs to the CorA metal ion transporter (MIT) (TC 1.A.35) family.</text>
</comment>
<reference evidence="9 10" key="1">
    <citation type="journal article" date="2016" name="Environ. Microbiol.">
        <title>Genomic resolution of a cold subsurface aquifer community provides metabolic insights for novel microbes adapted to high CO concentrations.</title>
        <authorList>
            <person name="Probst A.J."/>
            <person name="Castelle C.J."/>
            <person name="Singh A."/>
            <person name="Brown C.T."/>
            <person name="Anantharaman K."/>
            <person name="Sharon I."/>
            <person name="Hug L.A."/>
            <person name="Burstein D."/>
            <person name="Emerson J.B."/>
            <person name="Thomas B.C."/>
            <person name="Banfield J.F."/>
        </authorList>
    </citation>
    <scope>NUCLEOTIDE SEQUENCE [LARGE SCALE GENOMIC DNA]</scope>
    <source>
        <strain evidence="9">CG2_30_40_21</strain>
    </source>
</reference>
<dbReference type="NCBIfam" id="TIGR00383">
    <property type="entry name" value="corA"/>
    <property type="match status" value="1"/>
</dbReference>
<feature type="transmembrane region" description="Helical" evidence="8">
    <location>
        <begin position="261"/>
        <end position="284"/>
    </location>
</feature>
<dbReference type="GO" id="GO:0005886">
    <property type="term" value="C:plasma membrane"/>
    <property type="evidence" value="ECO:0007669"/>
    <property type="project" value="UniProtKB-SubCell"/>
</dbReference>
<keyword evidence="7 8" id="KW-0472">Membrane</keyword>
<comment type="subcellular location">
    <subcellularLocation>
        <location evidence="1">Cell membrane</location>
        <topology evidence="1">Multi-pass membrane protein</topology>
    </subcellularLocation>
    <subcellularLocation>
        <location evidence="8">Membrane</location>
        <topology evidence="8">Multi-pass membrane protein</topology>
    </subcellularLocation>
</comment>
<dbReference type="Gene3D" id="1.20.58.340">
    <property type="entry name" value="Magnesium transport protein CorA, transmembrane region"/>
    <property type="match status" value="2"/>
</dbReference>
<dbReference type="CDD" id="cd12822">
    <property type="entry name" value="TmCorA-like"/>
    <property type="match status" value="1"/>
</dbReference>
<dbReference type="FunFam" id="1.20.58.340:FF:000012">
    <property type="entry name" value="Magnesium transport protein CorA"/>
    <property type="match status" value="1"/>
</dbReference>
<keyword evidence="8" id="KW-0406">Ion transport</keyword>
<comment type="function">
    <text evidence="8">Mediates influx of magnesium ions.</text>
</comment>
<dbReference type="Gene3D" id="3.30.460.20">
    <property type="entry name" value="CorA soluble domain-like"/>
    <property type="match status" value="1"/>
</dbReference>
<evidence type="ECO:0000256" key="8">
    <source>
        <dbReference type="RuleBase" id="RU362010"/>
    </source>
</evidence>
<dbReference type="AlphaFoldDB" id="A0A1J5EBC1"/>
<evidence type="ECO:0000256" key="2">
    <source>
        <dbReference type="ARBA" id="ARBA00009765"/>
    </source>
</evidence>
<evidence type="ECO:0000256" key="1">
    <source>
        <dbReference type="ARBA" id="ARBA00004651"/>
    </source>
</evidence>
<gene>
    <name evidence="8" type="primary">corA</name>
    <name evidence="9" type="ORF">AUJ95_02145</name>
</gene>
<evidence type="ECO:0000256" key="5">
    <source>
        <dbReference type="ARBA" id="ARBA00022692"/>
    </source>
</evidence>
<proteinExistence type="inferred from homology"/>
<evidence type="ECO:0000256" key="4">
    <source>
        <dbReference type="ARBA" id="ARBA00022475"/>
    </source>
</evidence>
<dbReference type="GO" id="GO:0000287">
    <property type="term" value="F:magnesium ion binding"/>
    <property type="evidence" value="ECO:0007669"/>
    <property type="project" value="TreeGrafter"/>
</dbReference>
<dbReference type="PANTHER" id="PTHR46494:SF1">
    <property type="entry name" value="CORA FAMILY METAL ION TRANSPORTER (EUROFUNG)"/>
    <property type="match status" value="1"/>
</dbReference>
<dbReference type="EMBL" id="MNYI01000060">
    <property type="protein sequence ID" value="OIP42106.1"/>
    <property type="molecule type" value="Genomic_DNA"/>
</dbReference>
<dbReference type="SUPFAM" id="SSF143865">
    <property type="entry name" value="CorA soluble domain-like"/>
    <property type="match status" value="1"/>
</dbReference>
<dbReference type="PANTHER" id="PTHR46494">
    <property type="entry name" value="CORA FAMILY METAL ION TRANSPORTER (EUROFUNG)"/>
    <property type="match status" value="1"/>
</dbReference>
<dbReference type="GO" id="GO:0050897">
    <property type="term" value="F:cobalt ion binding"/>
    <property type="evidence" value="ECO:0007669"/>
    <property type="project" value="TreeGrafter"/>
</dbReference>
<dbReference type="GO" id="GO:0015087">
    <property type="term" value="F:cobalt ion transmembrane transporter activity"/>
    <property type="evidence" value="ECO:0007669"/>
    <property type="project" value="UniProtKB-UniRule"/>
</dbReference>
<evidence type="ECO:0000256" key="3">
    <source>
        <dbReference type="ARBA" id="ARBA00022448"/>
    </source>
</evidence>
<accession>A0A1J5EBC1</accession>
<dbReference type="STRING" id="1817895.AUJ95_02145"/>
<comment type="caution">
    <text evidence="9">The sequence shown here is derived from an EMBL/GenBank/DDBJ whole genome shotgun (WGS) entry which is preliminary data.</text>
</comment>
<evidence type="ECO:0000313" key="10">
    <source>
        <dbReference type="Proteomes" id="UP000183085"/>
    </source>
</evidence>
<keyword evidence="5 8" id="KW-0812">Transmembrane</keyword>
<keyword evidence="6 8" id="KW-1133">Transmembrane helix</keyword>
<dbReference type="Proteomes" id="UP000183085">
    <property type="component" value="Unassembled WGS sequence"/>
</dbReference>
<protein>
    <recommendedName>
        <fullName evidence="8">Magnesium transport protein CorA</fullName>
    </recommendedName>
</protein>
<dbReference type="GO" id="GO:0015095">
    <property type="term" value="F:magnesium ion transmembrane transporter activity"/>
    <property type="evidence" value="ECO:0007669"/>
    <property type="project" value="UniProtKB-UniRule"/>
</dbReference>
<dbReference type="SUPFAM" id="SSF144083">
    <property type="entry name" value="Magnesium transport protein CorA, transmembrane region"/>
    <property type="match status" value="1"/>
</dbReference>
<organism evidence="9 10">
    <name type="scientific">Candidatus Desantisbacteria bacterium CG2_30_40_21</name>
    <dbReference type="NCBI Taxonomy" id="1817895"/>
    <lineage>
        <taxon>Bacteria</taxon>
        <taxon>Candidatus Desantisiibacteriota</taxon>
    </lineage>
</organism>
<sequence length="323" mass="37566">MLNSCFLISDNKVITEYKEMNIKDSLKDENCFLWIDMESPDDKDAAIMSEEFGFHELSIEDCIFPQNLPKIEDFDTYYFITIHGIISRASIEEDMEMLEINIFLGKNFIVTVHEQPSVAINTVKEKIRQNPLVLSKGIDLLFHAILDRIVDGYFPLTEQIDDQIEQIEEDILADPTQKNMERFLHLKRIILSMRKIIIPQRTVISRLSRGDIPFIEYNHLVYFRDVYDHLLRIGDMLDMYRELLTNTLEVHLSGTSTRLNAIIKVLTIIATFMMPLTLITSYYGMNIPMPEFTAGAHGLIIVWGLMIGTTIGLFVFFKHKKWM</sequence>
<dbReference type="InterPro" id="IPR002523">
    <property type="entry name" value="MgTranspt_CorA/ZnTranspt_ZntB"/>
</dbReference>
<dbReference type="InterPro" id="IPR045863">
    <property type="entry name" value="CorA_TM1_TM2"/>
</dbReference>
<dbReference type="InterPro" id="IPR004488">
    <property type="entry name" value="Mg/Co-transport_prot_CorA"/>
</dbReference>
<dbReference type="InterPro" id="IPR045861">
    <property type="entry name" value="CorA_cytoplasmic_dom"/>
</dbReference>
<feature type="transmembrane region" description="Helical" evidence="8">
    <location>
        <begin position="296"/>
        <end position="317"/>
    </location>
</feature>
<dbReference type="Pfam" id="PF01544">
    <property type="entry name" value="CorA"/>
    <property type="match status" value="1"/>
</dbReference>
<keyword evidence="4 8" id="KW-1003">Cell membrane</keyword>
<name>A0A1J5EBC1_9BACT</name>